<dbReference type="Proteomes" id="UP001151760">
    <property type="component" value="Unassembled WGS sequence"/>
</dbReference>
<feature type="region of interest" description="Disordered" evidence="2">
    <location>
        <begin position="154"/>
        <end position="177"/>
    </location>
</feature>
<accession>A0ABQ4ZTZ3</accession>
<proteinExistence type="predicted"/>
<comment type="caution">
    <text evidence="3">The sequence shown here is derived from an EMBL/GenBank/DDBJ whole genome shotgun (WGS) entry which is preliminary data.</text>
</comment>
<reference evidence="3" key="1">
    <citation type="journal article" date="2022" name="Int. J. Mol. Sci.">
        <title>Draft Genome of Tanacetum Coccineum: Genomic Comparison of Closely Related Tanacetum-Family Plants.</title>
        <authorList>
            <person name="Yamashiro T."/>
            <person name="Shiraishi A."/>
            <person name="Nakayama K."/>
            <person name="Satake H."/>
        </authorList>
    </citation>
    <scope>NUCLEOTIDE SEQUENCE</scope>
</reference>
<reference evidence="3" key="2">
    <citation type="submission" date="2022-01" db="EMBL/GenBank/DDBJ databases">
        <authorList>
            <person name="Yamashiro T."/>
            <person name="Shiraishi A."/>
            <person name="Satake H."/>
            <person name="Nakayama K."/>
        </authorList>
    </citation>
    <scope>NUCLEOTIDE SEQUENCE</scope>
</reference>
<evidence type="ECO:0000256" key="1">
    <source>
        <dbReference type="SAM" id="Coils"/>
    </source>
</evidence>
<name>A0ABQ4ZTZ3_9ASTR</name>
<feature type="compositionally biased region" description="Basic and acidic residues" evidence="2">
    <location>
        <begin position="154"/>
        <end position="167"/>
    </location>
</feature>
<gene>
    <name evidence="3" type="ORF">Tco_0800390</name>
</gene>
<evidence type="ECO:0000313" key="3">
    <source>
        <dbReference type="EMBL" id="GJS93422.1"/>
    </source>
</evidence>
<keyword evidence="4" id="KW-1185">Reference proteome</keyword>
<dbReference type="EMBL" id="BQNB010011656">
    <property type="protein sequence ID" value="GJS93422.1"/>
    <property type="molecule type" value="Genomic_DNA"/>
</dbReference>
<sequence length="285" mass="32943">MAHSSSRTSSSSGSDIKVSTYTQECLKSYNTLKEHYDNLVINYRKSHINVASYQVALESVEERLEVYRKNETIYEENIKSLNIDVKLRDKVLVQHRQRFETTKKERDKLKLKLEKFQNSSKNLNNLLDSQVSANNKSGLGFDNQVGNKNQYVEEKVSQDDEKNKSGEGYHVVPPPFTRNFMPPKPDLVLDDTNEYVFTKSATSVPAVVPKVEASKEKHVSVRKDISAPINEELVSYGKKKTIFPTVSKIEFVRPKQLEKLVRKLVKYAEIYRLQRPRGNQRNWNN</sequence>
<protein>
    <submittedName>
        <fullName evidence="3">Uncharacterized protein</fullName>
    </submittedName>
</protein>
<organism evidence="3 4">
    <name type="scientific">Tanacetum coccineum</name>
    <dbReference type="NCBI Taxonomy" id="301880"/>
    <lineage>
        <taxon>Eukaryota</taxon>
        <taxon>Viridiplantae</taxon>
        <taxon>Streptophyta</taxon>
        <taxon>Embryophyta</taxon>
        <taxon>Tracheophyta</taxon>
        <taxon>Spermatophyta</taxon>
        <taxon>Magnoliopsida</taxon>
        <taxon>eudicotyledons</taxon>
        <taxon>Gunneridae</taxon>
        <taxon>Pentapetalae</taxon>
        <taxon>asterids</taxon>
        <taxon>campanulids</taxon>
        <taxon>Asterales</taxon>
        <taxon>Asteraceae</taxon>
        <taxon>Asteroideae</taxon>
        <taxon>Anthemideae</taxon>
        <taxon>Anthemidinae</taxon>
        <taxon>Tanacetum</taxon>
    </lineage>
</organism>
<evidence type="ECO:0000313" key="4">
    <source>
        <dbReference type="Proteomes" id="UP001151760"/>
    </source>
</evidence>
<keyword evidence="1" id="KW-0175">Coiled coil</keyword>
<feature type="coiled-coil region" evidence="1">
    <location>
        <begin position="50"/>
        <end position="126"/>
    </location>
</feature>
<evidence type="ECO:0000256" key="2">
    <source>
        <dbReference type="SAM" id="MobiDB-lite"/>
    </source>
</evidence>